<dbReference type="PANTHER" id="PTHR22648">
    <property type="entry name" value="TRANSCRIPTION TERMINATION FACTOR NUSA"/>
    <property type="match status" value="1"/>
</dbReference>
<reference evidence="10" key="1">
    <citation type="submission" date="2024-07" db="EMBL/GenBank/DDBJ databases">
        <authorList>
            <person name="Pedron J."/>
        </authorList>
    </citation>
    <scope>NUCLEOTIDE SEQUENCE</scope>
    <source>
        <strain evidence="10">A642-S2-A17</strain>
    </source>
</reference>
<dbReference type="SUPFAM" id="SSF47794">
    <property type="entry name" value="Rad51 N-terminal domain-like"/>
    <property type="match status" value="2"/>
</dbReference>
<feature type="domain" description="S1 motif" evidence="9">
    <location>
        <begin position="135"/>
        <end position="200"/>
    </location>
</feature>
<dbReference type="Gene3D" id="3.30.300.20">
    <property type="match status" value="2"/>
</dbReference>
<dbReference type="CDD" id="cd02134">
    <property type="entry name" value="KH-II_NusA_rpt1"/>
    <property type="match status" value="1"/>
</dbReference>
<dbReference type="SUPFAM" id="SSF54814">
    <property type="entry name" value="Prokaryotic type KH domain (KH-domain type II)"/>
    <property type="match status" value="2"/>
</dbReference>
<dbReference type="GO" id="GO:0003723">
    <property type="term" value="F:RNA binding"/>
    <property type="evidence" value="ECO:0007669"/>
    <property type="project" value="UniProtKB-UniRule"/>
</dbReference>
<gene>
    <name evidence="8 10" type="primary">nusA</name>
    <name evidence="10" type="ORF">LF923_0003155</name>
</gene>
<dbReference type="FunFam" id="2.40.50.140:FF:000092">
    <property type="entry name" value="Transcription termination/antitermination protein NusA"/>
    <property type="match status" value="1"/>
</dbReference>
<dbReference type="InterPro" id="IPR010995">
    <property type="entry name" value="DNA_repair_Rad51/TF_NusA_a-hlx"/>
</dbReference>
<dbReference type="GO" id="GO:0005829">
    <property type="term" value="C:cytosol"/>
    <property type="evidence" value="ECO:0007669"/>
    <property type="project" value="TreeGrafter"/>
</dbReference>
<evidence type="ECO:0000259" key="9">
    <source>
        <dbReference type="PROSITE" id="PS50126"/>
    </source>
</evidence>
<dbReference type="FunFam" id="3.30.300.20:FF:000005">
    <property type="entry name" value="Transcription termination/antitermination protein NusA"/>
    <property type="match status" value="1"/>
</dbReference>
<dbReference type="GO" id="GO:0031564">
    <property type="term" value="P:transcription antitermination"/>
    <property type="evidence" value="ECO:0007669"/>
    <property type="project" value="UniProtKB-UniRule"/>
</dbReference>
<dbReference type="PROSITE" id="PS50084">
    <property type="entry name" value="KH_TYPE_1"/>
    <property type="match status" value="1"/>
</dbReference>
<evidence type="ECO:0000256" key="6">
    <source>
        <dbReference type="ARBA" id="ARBA00023015"/>
    </source>
</evidence>
<dbReference type="InterPro" id="IPR009019">
    <property type="entry name" value="KH_sf_prok-type"/>
</dbReference>
<evidence type="ECO:0000256" key="2">
    <source>
        <dbReference type="ARBA" id="ARBA00022490"/>
    </source>
</evidence>
<dbReference type="HAMAP" id="MF_00945_B">
    <property type="entry name" value="NusA_B"/>
    <property type="match status" value="1"/>
</dbReference>
<keyword evidence="7 8" id="KW-0804">Transcription</keyword>
<dbReference type="NCBIfam" id="TIGR01953">
    <property type="entry name" value="NusA"/>
    <property type="match status" value="1"/>
</dbReference>
<evidence type="ECO:0000256" key="5">
    <source>
        <dbReference type="ARBA" id="ARBA00022884"/>
    </source>
</evidence>
<dbReference type="CDD" id="cd04455">
    <property type="entry name" value="S1_NusA"/>
    <property type="match status" value="1"/>
</dbReference>
<dbReference type="GO" id="GO:0000166">
    <property type="term" value="F:nucleotide binding"/>
    <property type="evidence" value="ECO:0007669"/>
    <property type="project" value="InterPro"/>
</dbReference>
<dbReference type="SUPFAM" id="SSF50249">
    <property type="entry name" value="Nucleic acid-binding proteins"/>
    <property type="match status" value="1"/>
</dbReference>
<dbReference type="NCBIfam" id="TIGR01954">
    <property type="entry name" value="nusA_Cterm_rpt"/>
    <property type="match status" value="2"/>
</dbReference>
<dbReference type="Pfam" id="PF14520">
    <property type="entry name" value="HHH_5"/>
    <property type="match status" value="2"/>
</dbReference>
<dbReference type="SMART" id="SM00316">
    <property type="entry name" value="S1"/>
    <property type="match status" value="1"/>
</dbReference>
<dbReference type="RefSeq" id="WP_038903304.1">
    <property type="nucleotide sequence ID" value="NZ_CP162411.1"/>
</dbReference>
<dbReference type="Gene3D" id="3.30.1480.10">
    <property type="entry name" value="NusA, N-terminal domain"/>
    <property type="match status" value="1"/>
</dbReference>
<dbReference type="InterPro" id="IPR025249">
    <property type="entry name" value="TF_NusA_KH_1st"/>
</dbReference>
<dbReference type="Pfam" id="PF08529">
    <property type="entry name" value="NusA_N"/>
    <property type="match status" value="1"/>
</dbReference>
<comment type="similarity">
    <text evidence="8">Belongs to the NusA family.</text>
</comment>
<dbReference type="InterPro" id="IPR012340">
    <property type="entry name" value="NA-bd_OB-fold"/>
</dbReference>
<evidence type="ECO:0000256" key="3">
    <source>
        <dbReference type="ARBA" id="ARBA00022737"/>
    </source>
</evidence>
<dbReference type="FunFam" id="3.30.1480.10:FF:000001">
    <property type="entry name" value="Transcription termination/antitermination protein NusA"/>
    <property type="match status" value="1"/>
</dbReference>
<evidence type="ECO:0000256" key="8">
    <source>
        <dbReference type="HAMAP-Rule" id="MF_00945"/>
    </source>
</evidence>
<comment type="subunit">
    <text evidence="8">Monomer. Binds directly to the core enzyme of the DNA-dependent RNA polymerase and to nascent RNA.</text>
</comment>
<dbReference type="InterPro" id="IPR003029">
    <property type="entry name" value="S1_domain"/>
</dbReference>
<dbReference type="InterPro" id="IPR015946">
    <property type="entry name" value="KH_dom-like_a/b"/>
</dbReference>
<dbReference type="Gene3D" id="1.10.150.20">
    <property type="entry name" value="5' to 3' exonuclease, C-terminal subdomain"/>
    <property type="match status" value="2"/>
</dbReference>
<dbReference type="InterPro" id="IPR013735">
    <property type="entry name" value="TF_NusA_N"/>
</dbReference>
<keyword evidence="3 8" id="KW-0677">Repeat</keyword>
<accession>A0AB39ICF7</accession>
<dbReference type="Pfam" id="PF13184">
    <property type="entry name" value="KH_NusA_1st"/>
    <property type="match status" value="1"/>
</dbReference>
<proteinExistence type="inferred from homology"/>
<keyword evidence="2 8" id="KW-0963">Cytoplasm</keyword>
<keyword evidence="1 8" id="KW-0806">Transcription termination</keyword>
<dbReference type="PROSITE" id="PS50126">
    <property type="entry name" value="S1"/>
    <property type="match status" value="1"/>
</dbReference>
<dbReference type="FunFam" id="3.30.300.20:FF:000002">
    <property type="entry name" value="Transcription termination/antitermination protein NusA"/>
    <property type="match status" value="1"/>
</dbReference>
<evidence type="ECO:0000256" key="7">
    <source>
        <dbReference type="ARBA" id="ARBA00023163"/>
    </source>
</evidence>
<dbReference type="PANTHER" id="PTHR22648:SF0">
    <property type="entry name" value="TRANSCRIPTION TERMINATION_ANTITERMINATION PROTEIN NUSA"/>
    <property type="match status" value="1"/>
</dbReference>
<dbReference type="FunFam" id="1.10.150.20:FF:000018">
    <property type="entry name" value="Transcription termination/antitermination protein NusA"/>
    <property type="match status" value="1"/>
</dbReference>
<dbReference type="GO" id="GO:0003700">
    <property type="term" value="F:DNA-binding transcription factor activity"/>
    <property type="evidence" value="ECO:0007669"/>
    <property type="project" value="InterPro"/>
</dbReference>
<keyword evidence="4 8" id="KW-0889">Transcription antitermination</keyword>
<keyword evidence="6 8" id="KW-0805">Transcription regulation</keyword>
<dbReference type="InterPro" id="IPR030842">
    <property type="entry name" value="TF_NusA_bacterial"/>
</dbReference>
<evidence type="ECO:0000256" key="1">
    <source>
        <dbReference type="ARBA" id="ARBA00022472"/>
    </source>
</evidence>
<sequence length="496" mass="54793">MNKEILAVVEAVSNEKAVPREKIFEALETALATATKKKYEQEIDVRVCIDRKTGDFDTFRRWQVVNEVTQPTREITLEAAQFEEPSIDLGGYIEDQIESVTFDRITTQTAKQVIVQKVREAERAMVVDQFREQEGEIVTGVVKKVNRDNITLDLGSNAEAVIGREDMLPRENFRPGDRIRGVLYAVRPEARGAQLFVSRSRPEMLIELFRIEVPEIGEEVIEIKAAARDPGSRAKIAVKTNDKRIDPVGACVGMRGARVQAVSSELGGERIDIVLWDDNPAQFVINAMAPADVASIVVDEDKHTMDIAVEAGNLAQAIGRNGQNVRLASQLSGWELNVMTIEDLQAKHQAEAHAAIDIFTKHLDIDEEFATALVEEGFSSLEELAYVPIHELQEIDGLDEETIEALRERAKAALTTLALANEENRGNGQPAEDLLNLSGLSRELAFKLAAHGVCTLEDLAEQGVDDLADIEGLNEEQAGELIMAARNICWFGGSNE</sequence>
<dbReference type="SUPFAM" id="SSF69705">
    <property type="entry name" value="Transcription factor NusA, N-terminal domain"/>
    <property type="match status" value="1"/>
</dbReference>
<dbReference type="AlphaFoldDB" id="A0AB39ICF7"/>
<comment type="subcellular location">
    <subcellularLocation>
        <location evidence="8">Cytoplasm</location>
    </subcellularLocation>
</comment>
<dbReference type="GO" id="GO:0006353">
    <property type="term" value="P:DNA-templated transcription termination"/>
    <property type="evidence" value="ECO:0007669"/>
    <property type="project" value="UniProtKB-UniRule"/>
</dbReference>
<organism evidence="10">
    <name type="scientific">Dickeya oryzae</name>
    <dbReference type="NCBI Taxonomy" id="1240404"/>
    <lineage>
        <taxon>Bacteria</taxon>
        <taxon>Pseudomonadati</taxon>
        <taxon>Pseudomonadota</taxon>
        <taxon>Gammaproteobacteria</taxon>
        <taxon>Enterobacterales</taxon>
        <taxon>Pectobacteriaceae</taxon>
        <taxon>Dickeya</taxon>
    </lineage>
</organism>
<protein>
    <recommendedName>
        <fullName evidence="8">Transcription termination/antitermination protein NusA</fullName>
    </recommendedName>
</protein>
<dbReference type="CDD" id="cd22529">
    <property type="entry name" value="KH-II_NusA_rpt2"/>
    <property type="match status" value="1"/>
</dbReference>
<evidence type="ECO:0000256" key="4">
    <source>
        <dbReference type="ARBA" id="ARBA00022814"/>
    </source>
</evidence>
<dbReference type="EMBL" id="CP162411">
    <property type="protein sequence ID" value="XDL15274.1"/>
    <property type="molecule type" value="Genomic_DNA"/>
</dbReference>
<evidence type="ECO:0000313" key="10">
    <source>
        <dbReference type="EMBL" id="XDL15274.1"/>
    </source>
</evidence>
<comment type="function">
    <text evidence="8">Participates in both transcription termination and antitermination.</text>
</comment>
<dbReference type="InterPro" id="IPR058582">
    <property type="entry name" value="KH_NusA_2nd"/>
</dbReference>
<dbReference type="Pfam" id="PF26594">
    <property type="entry name" value="KH_NusA_2nd"/>
    <property type="match status" value="1"/>
</dbReference>
<dbReference type="InterPro" id="IPR010213">
    <property type="entry name" value="TF_NusA"/>
</dbReference>
<keyword evidence="5 8" id="KW-0694">RNA-binding</keyword>
<dbReference type="FunFam" id="1.10.150.20:FF:000015">
    <property type="entry name" value="Transcription termination/antitermination protein NusA"/>
    <property type="match status" value="1"/>
</dbReference>
<dbReference type="InterPro" id="IPR036555">
    <property type="entry name" value="NusA_N_sf"/>
</dbReference>
<name>A0AB39ICF7_9GAMM</name>
<dbReference type="Gene3D" id="2.40.50.140">
    <property type="entry name" value="Nucleic acid-binding proteins"/>
    <property type="match status" value="1"/>
</dbReference>
<dbReference type="InterPro" id="IPR010214">
    <property type="entry name" value="Tscrpt_termin_fac_NusA_C_rpt"/>
</dbReference>